<dbReference type="RefSeq" id="WP_183971034.1">
    <property type="nucleotide sequence ID" value="NZ_JACIBY010000001.1"/>
</dbReference>
<dbReference type="Gene3D" id="2.40.50.1020">
    <property type="entry name" value="LytTr DNA-binding domain"/>
    <property type="match status" value="1"/>
</dbReference>
<keyword evidence="6" id="KW-1185">Reference proteome</keyword>
<keyword evidence="2" id="KW-0175">Coiled coil</keyword>
<dbReference type="PANTHER" id="PTHR37299:SF1">
    <property type="entry name" value="STAGE 0 SPORULATION PROTEIN A HOMOLOG"/>
    <property type="match status" value="1"/>
</dbReference>
<dbReference type="GO" id="GO:0000156">
    <property type="term" value="F:phosphorelay response regulator activity"/>
    <property type="evidence" value="ECO:0007669"/>
    <property type="project" value="InterPro"/>
</dbReference>
<dbReference type="EMBL" id="JACIBY010000001">
    <property type="protein sequence ID" value="MBB3836261.1"/>
    <property type="molecule type" value="Genomic_DNA"/>
</dbReference>
<organism evidence="5 6">
    <name type="scientific">Runella defluvii</name>
    <dbReference type="NCBI Taxonomy" id="370973"/>
    <lineage>
        <taxon>Bacteria</taxon>
        <taxon>Pseudomonadati</taxon>
        <taxon>Bacteroidota</taxon>
        <taxon>Cytophagia</taxon>
        <taxon>Cytophagales</taxon>
        <taxon>Spirosomataceae</taxon>
        <taxon>Runella</taxon>
    </lineage>
</organism>
<proteinExistence type="predicted"/>
<dbReference type="Pfam" id="PF04397">
    <property type="entry name" value="LytTR"/>
    <property type="match status" value="1"/>
</dbReference>
<feature type="coiled-coil region" evidence="2">
    <location>
        <begin position="120"/>
        <end position="147"/>
    </location>
</feature>
<dbReference type="InterPro" id="IPR046947">
    <property type="entry name" value="LytR-like"/>
</dbReference>
<dbReference type="PANTHER" id="PTHR37299">
    <property type="entry name" value="TRANSCRIPTIONAL REGULATOR-RELATED"/>
    <property type="match status" value="1"/>
</dbReference>
<dbReference type="CDD" id="cd17536">
    <property type="entry name" value="REC_YesN-like"/>
    <property type="match status" value="1"/>
</dbReference>
<evidence type="ECO:0000256" key="2">
    <source>
        <dbReference type="SAM" id="Coils"/>
    </source>
</evidence>
<evidence type="ECO:0000313" key="5">
    <source>
        <dbReference type="EMBL" id="MBB3836261.1"/>
    </source>
</evidence>
<feature type="modified residue" description="4-aspartylphosphate" evidence="1">
    <location>
        <position position="54"/>
    </location>
</feature>
<dbReference type="AlphaFoldDB" id="A0A7W5ZIA5"/>
<dbReference type="SMART" id="SM00850">
    <property type="entry name" value="LytTR"/>
    <property type="match status" value="1"/>
</dbReference>
<evidence type="ECO:0000313" key="6">
    <source>
        <dbReference type="Proteomes" id="UP000541352"/>
    </source>
</evidence>
<reference evidence="5 6" key="1">
    <citation type="submission" date="2020-08" db="EMBL/GenBank/DDBJ databases">
        <title>Genomic Encyclopedia of Type Strains, Phase IV (KMG-IV): sequencing the most valuable type-strain genomes for metagenomic binning, comparative biology and taxonomic classification.</title>
        <authorList>
            <person name="Goeker M."/>
        </authorList>
    </citation>
    <scope>NUCLEOTIDE SEQUENCE [LARGE SCALE GENOMIC DNA]</scope>
    <source>
        <strain evidence="5 6">DSM 17976</strain>
    </source>
</reference>
<gene>
    <name evidence="5" type="ORF">FHS57_000243</name>
</gene>
<name>A0A7W5ZIA5_9BACT</name>
<evidence type="ECO:0000259" key="4">
    <source>
        <dbReference type="PROSITE" id="PS50930"/>
    </source>
</evidence>
<dbReference type="GO" id="GO:0003677">
    <property type="term" value="F:DNA binding"/>
    <property type="evidence" value="ECO:0007669"/>
    <property type="project" value="InterPro"/>
</dbReference>
<keyword evidence="1" id="KW-0597">Phosphoprotein</keyword>
<dbReference type="Pfam" id="PF00072">
    <property type="entry name" value="Response_reg"/>
    <property type="match status" value="1"/>
</dbReference>
<comment type="caution">
    <text evidence="5">The sequence shown here is derived from an EMBL/GenBank/DDBJ whole genome shotgun (WGS) entry which is preliminary data.</text>
</comment>
<evidence type="ECO:0000256" key="1">
    <source>
        <dbReference type="PROSITE-ProRule" id="PRU00169"/>
    </source>
</evidence>
<feature type="domain" description="Response regulatory" evidence="3">
    <location>
        <begin position="2"/>
        <end position="115"/>
    </location>
</feature>
<dbReference type="PROSITE" id="PS50930">
    <property type="entry name" value="HTH_LYTTR"/>
    <property type="match status" value="1"/>
</dbReference>
<dbReference type="Gene3D" id="3.40.50.2300">
    <property type="match status" value="1"/>
</dbReference>
<evidence type="ECO:0000259" key="3">
    <source>
        <dbReference type="PROSITE" id="PS50110"/>
    </source>
</evidence>
<feature type="domain" description="HTH LytTR-type" evidence="4">
    <location>
        <begin position="144"/>
        <end position="247"/>
    </location>
</feature>
<accession>A0A7W5ZIA5</accession>
<sequence>MNCFLIDDEEVHRRGLRQLIEQFFPEIQIVGEAGSLQEAQEWLRTHAVDIVFLDVMLGDGTGLDLLKAMPARSFQVVLVSAHNEFAVDAFRLSALDYLLKPIDADDLQAAIHRAKQQLQFSQTHLQLEILRENLEKLTHQNRKMVLRDADTIYVVTLSDIVYCRAEGSYTAFKLIDDQEILVSKNLGEYEKLLESAHFIRSHHSYIVNLNQIKKFDKTDGGQLIMLGGATVPVAVRRKDALLNAMSRFLQ</sequence>
<dbReference type="SUPFAM" id="SSF52172">
    <property type="entry name" value="CheY-like"/>
    <property type="match status" value="1"/>
</dbReference>
<dbReference type="PROSITE" id="PS50110">
    <property type="entry name" value="RESPONSE_REGULATORY"/>
    <property type="match status" value="1"/>
</dbReference>
<dbReference type="Proteomes" id="UP000541352">
    <property type="component" value="Unassembled WGS sequence"/>
</dbReference>
<dbReference type="InterPro" id="IPR007492">
    <property type="entry name" value="LytTR_DNA-bd_dom"/>
</dbReference>
<dbReference type="InterPro" id="IPR011006">
    <property type="entry name" value="CheY-like_superfamily"/>
</dbReference>
<dbReference type="InterPro" id="IPR001789">
    <property type="entry name" value="Sig_transdc_resp-reg_receiver"/>
</dbReference>
<protein>
    <submittedName>
        <fullName evidence="5">Two-component system LytT family response regulator</fullName>
    </submittedName>
</protein>
<dbReference type="SMART" id="SM00448">
    <property type="entry name" value="REC"/>
    <property type="match status" value="1"/>
</dbReference>